<reference evidence="5 6" key="1">
    <citation type="submission" date="2020-12" db="EMBL/GenBank/DDBJ databases">
        <authorList>
            <person name="Shan Y."/>
        </authorList>
    </citation>
    <scope>NUCLEOTIDE SEQUENCE [LARGE SCALE GENOMIC DNA]</scope>
    <source>
        <strain evidence="6">csc3.9</strain>
    </source>
</reference>
<evidence type="ECO:0000256" key="3">
    <source>
        <dbReference type="RuleBase" id="RU000363"/>
    </source>
</evidence>
<keyword evidence="2" id="KW-0560">Oxidoreductase</keyword>
<dbReference type="PANTHER" id="PTHR44196:SF1">
    <property type="entry name" value="DEHYDROGENASE_REDUCTASE SDR FAMILY MEMBER 7B"/>
    <property type="match status" value="1"/>
</dbReference>
<name>A0A7T4QZC7_9GAMM</name>
<dbReference type="InterPro" id="IPR057326">
    <property type="entry name" value="KR_dom"/>
</dbReference>
<dbReference type="InterPro" id="IPR002347">
    <property type="entry name" value="SDR_fam"/>
</dbReference>
<dbReference type="NCBIfam" id="NF004825">
    <property type="entry name" value="PRK06181.1"/>
    <property type="match status" value="1"/>
</dbReference>
<dbReference type="PROSITE" id="PS00061">
    <property type="entry name" value="ADH_SHORT"/>
    <property type="match status" value="1"/>
</dbReference>
<proteinExistence type="inferred from homology"/>
<dbReference type="PANTHER" id="PTHR44196">
    <property type="entry name" value="DEHYDROGENASE/REDUCTASE SDR FAMILY MEMBER 7B"/>
    <property type="match status" value="1"/>
</dbReference>
<evidence type="ECO:0000259" key="4">
    <source>
        <dbReference type="SMART" id="SM00822"/>
    </source>
</evidence>
<organism evidence="5 6">
    <name type="scientific">Spongiibacter nanhainus</name>
    <dbReference type="NCBI Taxonomy" id="2794344"/>
    <lineage>
        <taxon>Bacteria</taxon>
        <taxon>Pseudomonadati</taxon>
        <taxon>Pseudomonadota</taxon>
        <taxon>Gammaproteobacteria</taxon>
        <taxon>Cellvibrionales</taxon>
        <taxon>Spongiibacteraceae</taxon>
        <taxon>Spongiibacter</taxon>
    </lineage>
</organism>
<dbReference type="InterPro" id="IPR036291">
    <property type="entry name" value="NAD(P)-bd_dom_sf"/>
</dbReference>
<evidence type="ECO:0000256" key="2">
    <source>
        <dbReference type="ARBA" id="ARBA00023002"/>
    </source>
</evidence>
<dbReference type="KEGG" id="snan:I6N98_14730"/>
<feature type="domain" description="Ketoreductase" evidence="4">
    <location>
        <begin position="6"/>
        <end position="188"/>
    </location>
</feature>
<dbReference type="SMART" id="SM00822">
    <property type="entry name" value="PKS_KR"/>
    <property type="match status" value="1"/>
</dbReference>
<evidence type="ECO:0000313" key="5">
    <source>
        <dbReference type="EMBL" id="QQD17593.1"/>
    </source>
</evidence>
<protein>
    <submittedName>
        <fullName evidence="5">SDR family oxidoreductase</fullName>
    </submittedName>
</protein>
<dbReference type="InterPro" id="IPR020904">
    <property type="entry name" value="Sc_DH/Rdtase_CS"/>
</dbReference>
<dbReference type="Pfam" id="PF00106">
    <property type="entry name" value="adh_short"/>
    <property type="match status" value="1"/>
</dbReference>
<dbReference type="SUPFAM" id="SSF51735">
    <property type="entry name" value="NAD(P)-binding Rossmann-fold domains"/>
    <property type="match status" value="1"/>
</dbReference>
<sequence length="265" mass="28228">MDYRDKTVWITGASSGIGLELARQLAARGARLVLSARSEATLSELRDSLPGGAEQHWVEPLDLADPEALLPLGEAILQRVGPVDVLVNNGGVSQRSRFIDTDFSVYRRLMEVNYLGSVALTKVVLPGMISRGRGTIVAVSSVAGLVGSQLRSGYSGSKFAVVGFMDCLRAETAKQGIHCLTVCPGSINTAIAINALTADGSAQQSDDEGNLNGLSAEDCARQMVRAMDKGRDQVVIGRGLSGLAPTIKRLLPSLYNRLSARIEYR</sequence>
<dbReference type="RefSeq" id="WP_198569092.1">
    <property type="nucleotide sequence ID" value="NZ_CP066167.1"/>
</dbReference>
<accession>A0A7T4QZC7</accession>
<comment type="similarity">
    <text evidence="1 3">Belongs to the short-chain dehydrogenases/reductases (SDR) family.</text>
</comment>
<dbReference type="Proteomes" id="UP000596063">
    <property type="component" value="Chromosome"/>
</dbReference>
<dbReference type="PRINTS" id="PR00080">
    <property type="entry name" value="SDRFAMILY"/>
</dbReference>
<dbReference type="PRINTS" id="PR00081">
    <property type="entry name" value="GDHRDH"/>
</dbReference>
<evidence type="ECO:0000256" key="1">
    <source>
        <dbReference type="ARBA" id="ARBA00006484"/>
    </source>
</evidence>
<keyword evidence="6" id="KW-1185">Reference proteome</keyword>
<dbReference type="AlphaFoldDB" id="A0A7T4QZC7"/>
<dbReference type="EMBL" id="CP066167">
    <property type="protein sequence ID" value="QQD17593.1"/>
    <property type="molecule type" value="Genomic_DNA"/>
</dbReference>
<gene>
    <name evidence="5" type="ORF">I6N98_14730</name>
</gene>
<evidence type="ECO:0000313" key="6">
    <source>
        <dbReference type="Proteomes" id="UP000596063"/>
    </source>
</evidence>
<dbReference type="GO" id="GO:0016020">
    <property type="term" value="C:membrane"/>
    <property type="evidence" value="ECO:0007669"/>
    <property type="project" value="TreeGrafter"/>
</dbReference>
<dbReference type="Gene3D" id="3.40.50.720">
    <property type="entry name" value="NAD(P)-binding Rossmann-like Domain"/>
    <property type="match status" value="1"/>
</dbReference>
<dbReference type="GO" id="GO:0016491">
    <property type="term" value="F:oxidoreductase activity"/>
    <property type="evidence" value="ECO:0007669"/>
    <property type="project" value="UniProtKB-KW"/>
</dbReference>